<keyword evidence="1" id="KW-0175">Coiled coil</keyword>
<protein>
    <submittedName>
        <fullName evidence="3">Uncharacterized protein</fullName>
    </submittedName>
</protein>
<evidence type="ECO:0000313" key="4">
    <source>
        <dbReference type="Proteomes" id="UP000237105"/>
    </source>
</evidence>
<dbReference type="Proteomes" id="UP000237105">
    <property type="component" value="Unassembled WGS sequence"/>
</dbReference>
<organism evidence="3 4">
    <name type="scientific">Parasponia andersonii</name>
    <name type="common">Sponia andersonii</name>
    <dbReference type="NCBI Taxonomy" id="3476"/>
    <lineage>
        <taxon>Eukaryota</taxon>
        <taxon>Viridiplantae</taxon>
        <taxon>Streptophyta</taxon>
        <taxon>Embryophyta</taxon>
        <taxon>Tracheophyta</taxon>
        <taxon>Spermatophyta</taxon>
        <taxon>Magnoliopsida</taxon>
        <taxon>eudicotyledons</taxon>
        <taxon>Gunneridae</taxon>
        <taxon>Pentapetalae</taxon>
        <taxon>rosids</taxon>
        <taxon>fabids</taxon>
        <taxon>Rosales</taxon>
        <taxon>Cannabaceae</taxon>
        <taxon>Parasponia</taxon>
    </lineage>
</organism>
<reference evidence="4" key="1">
    <citation type="submission" date="2016-06" db="EMBL/GenBank/DDBJ databases">
        <title>Parallel loss of symbiosis genes in relatives of nitrogen-fixing non-legume Parasponia.</title>
        <authorList>
            <person name="Van Velzen R."/>
            <person name="Holmer R."/>
            <person name="Bu F."/>
            <person name="Rutten L."/>
            <person name="Van Zeijl A."/>
            <person name="Liu W."/>
            <person name="Santuari L."/>
            <person name="Cao Q."/>
            <person name="Sharma T."/>
            <person name="Shen D."/>
            <person name="Roswanjaya Y."/>
            <person name="Wardhani T."/>
            <person name="Kalhor M.S."/>
            <person name="Jansen J."/>
            <person name="Van den Hoogen J."/>
            <person name="Gungor B."/>
            <person name="Hartog M."/>
            <person name="Hontelez J."/>
            <person name="Verver J."/>
            <person name="Yang W.-C."/>
            <person name="Schijlen E."/>
            <person name="Repin R."/>
            <person name="Schilthuizen M."/>
            <person name="Schranz E."/>
            <person name="Heidstra R."/>
            <person name="Miyata K."/>
            <person name="Fedorova E."/>
            <person name="Kohlen W."/>
            <person name="Bisseling T."/>
            <person name="Smit S."/>
            <person name="Geurts R."/>
        </authorList>
    </citation>
    <scope>NUCLEOTIDE SEQUENCE [LARGE SCALE GENOMIC DNA]</scope>
    <source>
        <strain evidence="4">cv. WU1-14</strain>
    </source>
</reference>
<dbReference type="AlphaFoldDB" id="A0A2P5BLL4"/>
<name>A0A2P5BLL4_PARAD</name>
<proteinExistence type="predicted"/>
<evidence type="ECO:0000313" key="3">
    <source>
        <dbReference type="EMBL" id="PON49695.1"/>
    </source>
</evidence>
<evidence type="ECO:0000256" key="1">
    <source>
        <dbReference type="SAM" id="Coils"/>
    </source>
</evidence>
<feature type="compositionally biased region" description="Low complexity" evidence="2">
    <location>
        <begin position="180"/>
        <end position="200"/>
    </location>
</feature>
<feature type="coiled-coil region" evidence="1">
    <location>
        <begin position="34"/>
        <end position="61"/>
    </location>
</feature>
<keyword evidence="4" id="KW-1185">Reference proteome</keyword>
<gene>
    <name evidence="3" type="ORF">PanWU01x14_228590</name>
</gene>
<evidence type="ECO:0000256" key="2">
    <source>
        <dbReference type="SAM" id="MobiDB-lite"/>
    </source>
</evidence>
<comment type="caution">
    <text evidence="3">The sequence shown here is derived from an EMBL/GenBank/DDBJ whole genome shotgun (WGS) entry which is preliminary data.</text>
</comment>
<accession>A0A2P5BLL4</accession>
<feature type="region of interest" description="Disordered" evidence="2">
    <location>
        <begin position="179"/>
        <end position="200"/>
    </location>
</feature>
<sequence length="200" mass="21957">MEAHVELSRKRGKDLADINNLLINLSQWQTELRLATLRDRLADVEKLKTRYQRQVDVLSTESCRSGWKNREFKGHAEMVTLDQFDEQKGVEKDHYSVRYYMQQLGDEINIVYPADVLKMLDEEKDGPSTSASVAKEIVLAPAPPEQATEVFGDQPGEGALTGGGSSAIILYSDDFDPGMPSSAAASPSVEAGVASLPEGN</sequence>
<dbReference type="EMBL" id="JXTB01000256">
    <property type="protein sequence ID" value="PON49695.1"/>
    <property type="molecule type" value="Genomic_DNA"/>
</dbReference>